<evidence type="ECO:0000313" key="3">
    <source>
        <dbReference type="Proteomes" id="UP001141806"/>
    </source>
</evidence>
<reference evidence="2" key="1">
    <citation type="journal article" date="2023" name="Plant J.">
        <title>The genome of the king protea, Protea cynaroides.</title>
        <authorList>
            <person name="Chang J."/>
            <person name="Duong T.A."/>
            <person name="Schoeman C."/>
            <person name="Ma X."/>
            <person name="Roodt D."/>
            <person name="Barker N."/>
            <person name="Li Z."/>
            <person name="Van de Peer Y."/>
            <person name="Mizrachi E."/>
        </authorList>
    </citation>
    <scope>NUCLEOTIDE SEQUENCE</scope>
    <source>
        <tissue evidence="2">Young leaves</tissue>
    </source>
</reference>
<dbReference type="EMBL" id="JAMYWD010000004">
    <property type="protein sequence ID" value="KAJ4972851.1"/>
    <property type="molecule type" value="Genomic_DNA"/>
</dbReference>
<accession>A0A9Q0KLS3</accession>
<evidence type="ECO:0000259" key="1">
    <source>
        <dbReference type="Pfam" id="PF10358"/>
    </source>
</evidence>
<dbReference type="AlphaFoldDB" id="A0A9Q0KLS3"/>
<organism evidence="2 3">
    <name type="scientific">Protea cynaroides</name>
    <dbReference type="NCBI Taxonomy" id="273540"/>
    <lineage>
        <taxon>Eukaryota</taxon>
        <taxon>Viridiplantae</taxon>
        <taxon>Streptophyta</taxon>
        <taxon>Embryophyta</taxon>
        <taxon>Tracheophyta</taxon>
        <taxon>Spermatophyta</taxon>
        <taxon>Magnoliopsida</taxon>
        <taxon>Proteales</taxon>
        <taxon>Proteaceae</taxon>
        <taxon>Protea</taxon>
    </lineage>
</organism>
<keyword evidence="3" id="KW-1185">Reference proteome</keyword>
<name>A0A9Q0KLS3_9MAGN</name>
<sequence>MPQQSKANINLKFNANVFVPCTEAINHYSTDRLSRSFCKFHFNVRKKETRDRAVQTMPTRVLQGAADFEETLFVKCHLYGNSSGSGKQFKFEPRPFWIYVIVVDADELDFGRSSVDLSLLIQESMEKSAFKKHQTLTLES</sequence>
<evidence type="ECO:0000313" key="2">
    <source>
        <dbReference type="EMBL" id="KAJ4972851.1"/>
    </source>
</evidence>
<dbReference type="InterPro" id="IPR019448">
    <property type="entry name" value="NT-C2"/>
</dbReference>
<dbReference type="PANTHER" id="PTHR33414:SF2">
    <property type="entry name" value="PROTEIN PLASTID MOVEMENT IMPAIRED 1"/>
    <property type="match status" value="1"/>
</dbReference>
<feature type="domain" description="C2 NT-type" evidence="1">
    <location>
        <begin position="43"/>
        <end position="127"/>
    </location>
</feature>
<dbReference type="Pfam" id="PF10358">
    <property type="entry name" value="NT-C2"/>
    <property type="match status" value="1"/>
</dbReference>
<dbReference type="Proteomes" id="UP001141806">
    <property type="component" value="Unassembled WGS sequence"/>
</dbReference>
<gene>
    <name evidence="2" type="ORF">NE237_006025</name>
</gene>
<dbReference type="InterPro" id="IPR039614">
    <property type="entry name" value="PMI1-like"/>
</dbReference>
<dbReference type="OrthoDB" id="682042at2759"/>
<proteinExistence type="predicted"/>
<protein>
    <recommendedName>
        <fullName evidence="1">C2 NT-type domain-containing protein</fullName>
    </recommendedName>
</protein>
<comment type="caution">
    <text evidence="2">The sequence shown here is derived from an EMBL/GenBank/DDBJ whole genome shotgun (WGS) entry which is preliminary data.</text>
</comment>
<dbReference type="PANTHER" id="PTHR33414">
    <property type="entry name" value="PROTEIN PLASTID MOVEMENT IMPAIRED 1-RELATED 1"/>
    <property type="match status" value="1"/>
</dbReference>